<gene>
    <name evidence="2" type="ORF">DF3PB_490002</name>
</gene>
<protein>
    <submittedName>
        <fullName evidence="2">Putative transketolase N-terminal section</fullName>
        <ecNumber evidence="2">2.2.1.1</ecNumber>
    </submittedName>
</protein>
<dbReference type="CDD" id="cd02012">
    <property type="entry name" value="TPP_TK"/>
    <property type="match status" value="1"/>
</dbReference>
<feature type="domain" description="Transketolase N-terminal" evidence="1">
    <location>
        <begin position="23"/>
        <end position="283"/>
    </location>
</feature>
<dbReference type="InterPro" id="IPR005474">
    <property type="entry name" value="Transketolase_N"/>
</dbReference>
<dbReference type="Pfam" id="PF00456">
    <property type="entry name" value="Transketolase_N"/>
    <property type="match status" value="1"/>
</dbReference>
<dbReference type="InterPro" id="IPR029061">
    <property type="entry name" value="THDP-binding"/>
</dbReference>
<dbReference type="PANTHER" id="PTHR47514">
    <property type="entry name" value="TRANSKETOLASE N-TERMINAL SECTION-RELATED"/>
    <property type="match status" value="1"/>
</dbReference>
<keyword evidence="2" id="KW-0808">Transferase</keyword>
<proteinExistence type="predicted"/>
<sequence length="284" mass="31497">MNDEKRPMNPLPTKQRQSSVDLALQIRRTTVEMTSRANASHIASCFSVTDILAVLYSRVLVFDPQQPRWRDRDRFILSKGHACAALYAVLAEFGFFPKEWLETYYLDGSRLAGHATHKGVPGIEVSTGALGHGLPLATGMALAGKRDERAHRIFCVLSDGECDEGSNWEAALFAPHHRLDNLTVIIDYNKIQSLGWVKDVIDLDPLADKWRAFGWAAREVDGHDHAALEALLTGVPFEAGRPSCIVAHTVKGKGVSFMENNLQYHYTPPRGDELPRALAELGVK</sequence>
<evidence type="ECO:0000259" key="1">
    <source>
        <dbReference type="Pfam" id="PF00456"/>
    </source>
</evidence>
<name>A0A380THA0_9ZZZZ</name>
<reference evidence="2" key="1">
    <citation type="submission" date="2018-07" db="EMBL/GenBank/DDBJ databases">
        <authorList>
            <person name="Quirk P.G."/>
            <person name="Krulwich T.A."/>
        </authorList>
    </citation>
    <scope>NUCLEOTIDE SEQUENCE</scope>
</reference>
<organism evidence="2">
    <name type="scientific">metagenome</name>
    <dbReference type="NCBI Taxonomy" id="256318"/>
    <lineage>
        <taxon>unclassified sequences</taxon>
        <taxon>metagenomes</taxon>
    </lineage>
</organism>
<dbReference type="EC" id="2.2.1.1" evidence="2"/>
<dbReference type="SUPFAM" id="SSF52518">
    <property type="entry name" value="Thiamin diphosphate-binding fold (THDP-binding)"/>
    <property type="match status" value="1"/>
</dbReference>
<dbReference type="PANTHER" id="PTHR47514:SF2">
    <property type="entry name" value="TRANSKETOLASE"/>
    <property type="match status" value="1"/>
</dbReference>
<dbReference type="EMBL" id="UIDG01000434">
    <property type="protein sequence ID" value="SUS07686.1"/>
    <property type="molecule type" value="Genomic_DNA"/>
</dbReference>
<evidence type="ECO:0000313" key="2">
    <source>
        <dbReference type="EMBL" id="SUS07686.1"/>
    </source>
</evidence>
<accession>A0A380THA0</accession>
<dbReference type="Gene3D" id="3.40.50.970">
    <property type="match status" value="1"/>
</dbReference>
<dbReference type="GO" id="GO:0004802">
    <property type="term" value="F:transketolase activity"/>
    <property type="evidence" value="ECO:0007669"/>
    <property type="project" value="UniProtKB-EC"/>
</dbReference>
<dbReference type="AlphaFoldDB" id="A0A380THA0"/>